<dbReference type="Proteomes" id="UP000024635">
    <property type="component" value="Unassembled WGS sequence"/>
</dbReference>
<accession>A0A016SZA5</accession>
<proteinExistence type="predicted"/>
<evidence type="ECO:0000313" key="2">
    <source>
        <dbReference type="Proteomes" id="UP000024635"/>
    </source>
</evidence>
<comment type="caution">
    <text evidence="1">The sequence shown here is derived from an EMBL/GenBank/DDBJ whole genome shotgun (WGS) entry which is preliminary data.</text>
</comment>
<dbReference type="EMBL" id="JARK01001493">
    <property type="protein sequence ID" value="EYB95644.1"/>
    <property type="molecule type" value="Genomic_DNA"/>
</dbReference>
<dbReference type="AlphaFoldDB" id="A0A016SZA5"/>
<evidence type="ECO:0000313" key="1">
    <source>
        <dbReference type="EMBL" id="EYB95644.1"/>
    </source>
</evidence>
<keyword evidence="2" id="KW-1185">Reference proteome</keyword>
<gene>
    <name evidence="1" type="primary">Acey_s0157.g3188</name>
    <name evidence="1" type="ORF">Y032_0157g3188</name>
</gene>
<name>A0A016SZA5_9BILA</name>
<organism evidence="1 2">
    <name type="scientific">Ancylostoma ceylanicum</name>
    <dbReference type="NCBI Taxonomy" id="53326"/>
    <lineage>
        <taxon>Eukaryota</taxon>
        <taxon>Metazoa</taxon>
        <taxon>Ecdysozoa</taxon>
        <taxon>Nematoda</taxon>
        <taxon>Chromadorea</taxon>
        <taxon>Rhabditida</taxon>
        <taxon>Rhabditina</taxon>
        <taxon>Rhabditomorpha</taxon>
        <taxon>Strongyloidea</taxon>
        <taxon>Ancylostomatidae</taxon>
        <taxon>Ancylostomatinae</taxon>
        <taxon>Ancylostoma</taxon>
    </lineage>
</organism>
<sequence>MVSFISEGNCFRPGIAPSTSGMKLLSSTTATLTLLHQLALMTGATQICTTLQQSYEHFDAYRFCCRLYRFATKRRTRYNTAPNLCKKDAPDAFLRRKASHTHNSLQNGASAILKTVSYSARCGEANHISHHRVWFSKSFQLS</sequence>
<reference evidence="2" key="1">
    <citation type="journal article" date="2015" name="Nat. Genet.">
        <title>The genome and transcriptome of the zoonotic hookworm Ancylostoma ceylanicum identify infection-specific gene families.</title>
        <authorList>
            <person name="Schwarz E.M."/>
            <person name="Hu Y."/>
            <person name="Antoshechkin I."/>
            <person name="Miller M.M."/>
            <person name="Sternberg P.W."/>
            <person name="Aroian R.V."/>
        </authorList>
    </citation>
    <scope>NUCLEOTIDE SEQUENCE</scope>
    <source>
        <strain evidence="2">HY135</strain>
    </source>
</reference>
<protein>
    <submittedName>
        <fullName evidence="1">Uncharacterized protein</fullName>
    </submittedName>
</protein>